<dbReference type="Proteomes" id="UP000762676">
    <property type="component" value="Unassembled WGS sequence"/>
</dbReference>
<proteinExistence type="predicted"/>
<keyword evidence="3" id="KW-1185">Reference proteome</keyword>
<dbReference type="EMBL" id="BMAT01010269">
    <property type="protein sequence ID" value="GFS23451.1"/>
    <property type="molecule type" value="Genomic_DNA"/>
</dbReference>
<comment type="caution">
    <text evidence="2">The sequence shown here is derived from an EMBL/GenBank/DDBJ whole genome shotgun (WGS) entry which is preliminary data.</text>
</comment>
<name>A0AAV4JSA0_9GAST</name>
<accession>A0AAV4JSA0</accession>
<protein>
    <recommendedName>
        <fullName evidence="4">Amine oxidase</fullName>
    </recommendedName>
</protein>
<organism evidence="2 3">
    <name type="scientific">Elysia marginata</name>
    <dbReference type="NCBI Taxonomy" id="1093978"/>
    <lineage>
        <taxon>Eukaryota</taxon>
        <taxon>Metazoa</taxon>
        <taxon>Spiralia</taxon>
        <taxon>Lophotrochozoa</taxon>
        <taxon>Mollusca</taxon>
        <taxon>Gastropoda</taxon>
        <taxon>Heterobranchia</taxon>
        <taxon>Euthyneura</taxon>
        <taxon>Panpulmonata</taxon>
        <taxon>Sacoglossa</taxon>
        <taxon>Placobranchoidea</taxon>
        <taxon>Plakobranchidae</taxon>
        <taxon>Elysia</taxon>
    </lineage>
</organism>
<sequence>MLPLQLVLVPILLLGSCRCQSTSEELSTAIAQAFKVYEDKLAQIETYFANLARQVMLQQFNSEQRIRTDGYSGVKAVRGDRHGPRNYYSKSVIGSRFIAIHDHADFVRTVGMGEINVVINGVDFTTRHNDYSLVMPSTTSTDYHDTEPLPFPDVPPSVLELENVDDQIEEMRTYFKAFATQNTTLRDYRPYFRPNLCYMEAAWTLDKNIDEPFQSDRHQLDAASWMQLQSLIRYGAYTGTKSPEENFAHLPTAIMYVNRTTGEPVFAQWNYRILCSPIEEDIPFRYLKQMEDLQYNVPRGRVGADNRNLRVARFVLYEHESNNYQRYGLLDRIFYNITGKDNIPSDLRQESYGNSLYVPGSSPKELQDTSRYARSTELGGADAMGNKFLARGFNDPNLFCAETTQSRVAPITLDRCKTRRVRGKKVEVCETVETRFSWAIPLEIVYLTPLSSWNPYNILFSDDRRTATAGWTLNGMTEASAYNGTDRAHYYITPVHFYKGRTNSDDSADTARSGVWVKDATNTPRQCSASGQRILTPDIEGVGRVRLRYPIAPIHGEGSAVWKELNALSDFVMSQTATDQEKATLVNFRMSTTTRTPPGIHDHEFTLSVFDFKKIRDDGQTRTVTTSLAQGHTHDLVIRYRRGRFEYVTCSGERICKDKHPRELFPDPDDVANIS</sequence>
<feature type="chain" id="PRO_5043876055" description="Amine oxidase" evidence="1">
    <location>
        <begin position="20"/>
        <end position="675"/>
    </location>
</feature>
<evidence type="ECO:0000313" key="2">
    <source>
        <dbReference type="EMBL" id="GFS23451.1"/>
    </source>
</evidence>
<evidence type="ECO:0000256" key="1">
    <source>
        <dbReference type="SAM" id="SignalP"/>
    </source>
</evidence>
<evidence type="ECO:0008006" key="4">
    <source>
        <dbReference type="Google" id="ProtNLM"/>
    </source>
</evidence>
<dbReference type="AlphaFoldDB" id="A0AAV4JSA0"/>
<gene>
    <name evidence="2" type="ORF">ElyMa_005133400</name>
</gene>
<keyword evidence="1" id="KW-0732">Signal</keyword>
<evidence type="ECO:0000313" key="3">
    <source>
        <dbReference type="Proteomes" id="UP000762676"/>
    </source>
</evidence>
<feature type="signal peptide" evidence="1">
    <location>
        <begin position="1"/>
        <end position="19"/>
    </location>
</feature>
<reference evidence="2 3" key="1">
    <citation type="journal article" date="2021" name="Elife">
        <title>Chloroplast acquisition without the gene transfer in kleptoplastic sea slugs, Plakobranchus ocellatus.</title>
        <authorList>
            <person name="Maeda T."/>
            <person name="Takahashi S."/>
            <person name="Yoshida T."/>
            <person name="Shimamura S."/>
            <person name="Takaki Y."/>
            <person name="Nagai Y."/>
            <person name="Toyoda A."/>
            <person name="Suzuki Y."/>
            <person name="Arimoto A."/>
            <person name="Ishii H."/>
            <person name="Satoh N."/>
            <person name="Nishiyama T."/>
            <person name="Hasebe M."/>
            <person name="Maruyama T."/>
            <person name="Minagawa J."/>
            <person name="Obokata J."/>
            <person name="Shigenobu S."/>
        </authorList>
    </citation>
    <scope>NUCLEOTIDE SEQUENCE [LARGE SCALE GENOMIC DNA]</scope>
</reference>